<evidence type="ECO:0000313" key="3">
    <source>
        <dbReference type="EMBL" id="KIZ07749.1"/>
    </source>
</evidence>
<evidence type="ECO:0000256" key="2">
    <source>
        <dbReference type="SAM" id="MobiDB-lite"/>
    </source>
</evidence>
<dbReference type="OrthoDB" id="561795at2759"/>
<feature type="region of interest" description="Disordered" evidence="2">
    <location>
        <begin position="330"/>
        <end position="365"/>
    </location>
</feature>
<proteinExistence type="predicted"/>
<dbReference type="GeneID" id="25726312"/>
<organism evidence="3 4">
    <name type="scientific">Monoraphidium neglectum</name>
    <dbReference type="NCBI Taxonomy" id="145388"/>
    <lineage>
        <taxon>Eukaryota</taxon>
        <taxon>Viridiplantae</taxon>
        <taxon>Chlorophyta</taxon>
        <taxon>core chlorophytes</taxon>
        <taxon>Chlorophyceae</taxon>
        <taxon>CS clade</taxon>
        <taxon>Sphaeropleales</taxon>
        <taxon>Selenastraceae</taxon>
        <taxon>Monoraphidium</taxon>
    </lineage>
</organism>
<dbReference type="KEGG" id="mng:MNEG_0194"/>
<sequence>MQDSVPRLKERLARIRAQAAALEAEREVLRLRLVALSVVARAMDEVVAHLRVMRLAELVRHAPALAPTAAPAPAAAARSTCAGPQSSCGLACATLGWCGVDGGNQGFVALGPGSALSDAAQGGAATCSNVRGVIGGGGSPLSCAEAPPPSRGPVSSLGSAESALDAVWDRLPHLAPGRSLLNLESVTLEQVKEVRAMDAAQARLMFQSCLEPALRDINRAASPDQAARAPCTPGLGAVGRRLGSFLGLLAIWNADAYAGLMGGHLLTGRPAAGMEDARLPHWERCVRGAGLTRVQLHASTCGLPAVSPAASLASPAASVASASASASVSAGAARSNGPGDPDYWLQGPHASQPPHEAPPRMAQPPAALAAGAPWLRLTESTPAAEALAEALAESSRCESTAMMMMMQASRAVMHPAQLAKCMAFAFPWPLHDAECWRVLAHTMKFTPEVFPDRIKFSAPQDNCFRPRKG</sequence>
<evidence type="ECO:0000256" key="1">
    <source>
        <dbReference type="SAM" id="Coils"/>
    </source>
</evidence>
<dbReference type="Proteomes" id="UP000054498">
    <property type="component" value="Unassembled WGS sequence"/>
</dbReference>
<reference evidence="3 4" key="1">
    <citation type="journal article" date="2013" name="BMC Genomics">
        <title>Reconstruction of the lipid metabolism for the microalga Monoraphidium neglectum from its genome sequence reveals characteristics suitable for biofuel production.</title>
        <authorList>
            <person name="Bogen C."/>
            <person name="Al-Dilaimi A."/>
            <person name="Albersmeier A."/>
            <person name="Wichmann J."/>
            <person name="Grundmann M."/>
            <person name="Rupp O."/>
            <person name="Lauersen K.J."/>
            <person name="Blifernez-Klassen O."/>
            <person name="Kalinowski J."/>
            <person name="Goesmann A."/>
            <person name="Mussgnug J.H."/>
            <person name="Kruse O."/>
        </authorList>
    </citation>
    <scope>NUCLEOTIDE SEQUENCE [LARGE SCALE GENOMIC DNA]</scope>
    <source>
        <strain evidence="3 4">SAG 48.87</strain>
    </source>
</reference>
<name>A0A0D2LNA7_9CHLO</name>
<feature type="coiled-coil region" evidence="1">
    <location>
        <begin position="5"/>
        <end position="32"/>
    </location>
</feature>
<dbReference type="RefSeq" id="XP_013906768.1">
    <property type="nucleotide sequence ID" value="XM_014051314.1"/>
</dbReference>
<accession>A0A0D2LNA7</accession>
<gene>
    <name evidence="3" type="ORF">MNEG_0194</name>
</gene>
<protein>
    <submittedName>
        <fullName evidence="3">Uncharacterized protein</fullName>
    </submittedName>
</protein>
<dbReference type="STRING" id="145388.A0A0D2LNA7"/>
<keyword evidence="1" id="KW-0175">Coiled coil</keyword>
<dbReference type="EMBL" id="KK100234">
    <property type="protein sequence ID" value="KIZ07749.1"/>
    <property type="molecule type" value="Genomic_DNA"/>
</dbReference>
<evidence type="ECO:0000313" key="4">
    <source>
        <dbReference type="Proteomes" id="UP000054498"/>
    </source>
</evidence>
<keyword evidence="4" id="KW-1185">Reference proteome</keyword>
<dbReference type="AlphaFoldDB" id="A0A0D2LNA7"/>